<dbReference type="HOGENOM" id="CLU_608524_0_0_1"/>
<dbReference type="OrthoDB" id="3362336at2759"/>
<accession>L8X5P4</accession>
<dbReference type="Proteomes" id="UP000011668">
    <property type="component" value="Unassembled WGS sequence"/>
</dbReference>
<sequence length="433" mass="47963">MSLHTRNIWAARAHLRRGTALNACGRGVSSSILPNEDLAHEGRPKKHSNPLLHVQTHTGVRNMAHGLHIIRNIETKYGAIESFLFPRVSAGSSILFHSIIIPLQESGTNEYHPTFFFRFREPKAIRQLAKPYTHLDIPVLELEDKPNHEIGMNDVGYLVSPNSSEFFPTHVPEATETGDAVENLPEEDATSSSSNKPSTLKSRYAIRIAVSGLDEYPQPFFSHKTINVHERVRIERELAGWKGAYETLESASSSSQPQAHLKAQSIEELLQENFNVPQNTLVLPQTKHKKEPVLEGDSISGQLEQPPQPTEYQLFRVHSRRDARSTSRDPLPDSDVGAGEIAEGDSPIKGAVADDTPATGSSVQSSARVSAKRERQLEQMRRAAASQVRLIAEKRRIDEEAAKRSKAASEAGTDDHLPASNQGGSLWDRFLGR</sequence>
<evidence type="ECO:0000313" key="3">
    <source>
        <dbReference type="Proteomes" id="UP000011668"/>
    </source>
</evidence>
<comment type="caution">
    <text evidence="2">The sequence shown here is derived from an EMBL/GenBank/DDBJ whole genome shotgun (WGS) entry which is preliminary data.</text>
</comment>
<feature type="compositionally biased region" description="Polar residues" evidence="1">
    <location>
        <begin position="358"/>
        <end position="368"/>
    </location>
</feature>
<feature type="compositionally biased region" description="Basic and acidic residues" evidence="1">
    <location>
        <begin position="320"/>
        <end position="331"/>
    </location>
</feature>
<keyword evidence="3" id="KW-1185">Reference proteome</keyword>
<protein>
    <submittedName>
        <fullName evidence="2">Uncharacterized protein</fullName>
    </submittedName>
</protein>
<proteinExistence type="predicted"/>
<feature type="compositionally biased region" description="Basic and acidic residues" evidence="1">
    <location>
        <begin position="391"/>
        <end position="403"/>
    </location>
</feature>
<organism evidence="2 3">
    <name type="scientific">Thanatephorus cucumeris (strain AG1-IA)</name>
    <name type="common">Rice sheath blight fungus</name>
    <name type="synonym">Rhizoctonia solani</name>
    <dbReference type="NCBI Taxonomy" id="983506"/>
    <lineage>
        <taxon>Eukaryota</taxon>
        <taxon>Fungi</taxon>
        <taxon>Dikarya</taxon>
        <taxon>Basidiomycota</taxon>
        <taxon>Agaricomycotina</taxon>
        <taxon>Agaricomycetes</taxon>
        <taxon>Cantharellales</taxon>
        <taxon>Ceratobasidiaceae</taxon>
        <taxon>Rhizoctonia</taxon>
        <taxon>Rhizoctonia solani AG-1</taxon>
    </lineage>
</organism>
<evidence type="ECO:0000313" key="2">
    <source>
        <dbReference type="EMBL" id="ELU43954.1"/>
    </source>
</evidence>
<name>L8X5P4_THACA</name>
<dbReference type="EMBL" id="AFRT01000457">
    <property type="protein sequence ID" value="ELU43954.1"/>
    <property type="molecule type" value="Genomic_DNA"/>
</dbReference>
<reference evidence="2 3" key="1">
    <citation type="journal article" date="2013" name="Nat. Commun.">
        <title>The evolution and pathogenic mechanisms of the rice sheath blight pathogen.</title>
        <authorList>
            <person name="Zheng A."/>
            <person name="Lin R."/>
            <person name="Xu L."/>
            <person name="Qin P."/>
            <person name="Tang C."/>
            <person name="Ai P."/>
            <person name="Zhang D."/>
            <person name="Liu Y."/>
            <person name="Sun Z."/>
            <person name="Feng H."/>
            <person name="Wang Y."/>
            <person name="Chen Y."/>
            <person name="Liang X."/>
            <person name="Fu R."/>
            <person name="Li Q."/>
            <person name="Zhang J."/>
            <person name="Yu X."/>
            <person name="Xie Z."/>
            <person name="Ding L."/>
            <person name="Guan P."/>
            <person name="Tang J."/>
            <person name="Liang Y."/>
            <person name="Wang S."/>
            <person name="Deng Q."/>
            <person name="Li S."/>
            <person name="Zhu J."/>
            <person name="Wang L."/>
            <person name="Liu H."/>
            <person name="Li P."/>
        </authorList>
    </citation>
    <scope>NUCLEOTIDE SEQUENCE [LARGE SCALE GENOMIC DNA]</scope>
    <source>
        <strain evidence="3">AG-1 IA</strain>
    </source>
</reference>
<gene>
    <name evidence="2" type="ORF">AG1IA_02010</name>
</gene>
<feature type="region of interest" description="Disordered" evidence="1">
    <location>
        <begin position="318"/>
        <end position="433"/>
    </location>
</feature>
<dbReference type="AlphaFoldDB" id="L8X5P4"/>
<feature type="compositionally biased region" description="Basic and acidic residues" evidence="1">
    <location>
        <begin position="371"/>
        <end position="381"/>
    </location>
</feature>
<evidence type="ECO:0000256" key="1">
    <source>
        <dbReference type="SAM" id="MobiDB-lite"/>
    </source>
</evidence>